<evidence type="ECO:0000256" key="1">
    <source>
        <dbReference type="SAM" id="MobiDB-lite"/>
    </source>
</evidence>
<dbReference type="InterPro" id="IPR052901">
    <property type="entry name" value="Bact_TGase-like"/>
</dbReference>
<keyword evidence="4" id="KW-0378">Hydrolase</keyword>
<dbReference type="AlphaFoldDB" id="A0A7W9FAF4"/>
<keyword evidence="2" id="KW-0472">Membrane</keyword>
<dbReference type="Gene3D" id="3.10.620.30">
    <property type="match status" value="1"/>
</dbReference>
<feature type="domain" description="Transglutaminase-like" evidence="3">
    <location>
        <begin position="463"/>
        <end position="538"/>
    </location>
</feature>
<evidence type="ECO:0000313" key="4">
    <source>
        <dbReference type="EMBL" id="MBB5742077.1"/>
    </source>
</evidence>
<dbReference type="PANTHER" id="PTHR42736">
    <property type="entry name" value="PROTEIN-GLUTAMINE GAMMA-GLUTAMYLTRANSFERASE"/>
    <property type="match status" value="1"/>
</dbReference>
<dbReference type="RefSeq" id="WP_184281436.1">
    <property type="nucleotide sequence ID" value="NZ_BAAAPG010000003.1"/>
</dbReference>
<dbReference type="InterPro" id="IPR002931">
    <property type="entry name" value="Transglutaminase-like"/>
</dbReference>
<accession>A0A7W9FAF4</accession>
<feature type="region of interest" description="Disordered" evidence="1">
    <location>
        <begin position="543"/>
        <end position="593"/>
    </location>
</feature>
<dbReference type="GO" id="GO:0008233">
    <property type="term" value="F:peptidase activity"/>
    <property type="evidence" value="ECO:0007669"/>
    <property type="project" value="UniProtKB-KW"/>
</dbReference>
<feature type="transmembrane region" description="Helical" evidence="2">
    <location>
        <begin position="143"/>
        <end position="160"/>
    </location>
</feature>
<dbReference type="InterPro" id="IPR021878">
    <property type="entry name" value="TgpA_N"/>
</dbReference>
<organism evidence="4 5">
    <name type="scientific">Microbacterium ginsengiterrae</name>
    <dbReference type="NCBI Taxonomy" id="546115"/>
    <lineage>
        <taxon>Bacteria</taxon>
        <taxon>Bacillati</taxon>
        <taxon>Actinomycetota</taxon>
        <taxon>Actinomycetes</taxon>
        <taxon>Micrococcales</taxon>
        <taxon>Microbacteriaceae</taxon>
        <taxon>Microbacterium</taxon>
    </lineage>
</organism>
<feature type="transmembrane region" description="Helical" evidence="2">
    <location>
        <begin position="601"/>
        <end position="622"/>
    </location>
</feature>
<dbReference type="PANTHER" id="PTHR42736:SF1">
    <property type="entry name" value="PROTEIN-GLUTAMINE GAMMA-GLUTAMYLTRANSFERASE"/>
    <property type="match status" value="1"/>
</dbReference>
<keyword evidence="4" id="KW-0645">Protease</keyword>
<evidence type="ECO:0000256" key="2">
    <source>
        <dbReference type="SAM" id="Phobius"/>
    </source>
</evidence>
<keyword evidence="2" id="KW-0812">Transmembrane</keyword>
<dbReference type="Pfam" id="PF11992">
    <property type="entry name" value="TgpA_N"/>
    <property type="match status" value="1"/>
</dbReference>
<gene>
    <name evidence="4" type="ORF">HD600_000574</name>
</gene>
<dbReference type="Pfam" id="PF01841">
    <property type="entry name" value="Transglut_core"/>
    <property type="match status" value="1"/>
</dbReference>
<dbReference type="EMBL" id="JACHMU010000001">
    <property type="protein sequence ID" value="MBB5742077.1"/>
    <property type="molecule type" value="Genomic_DNA"/>
</dbReference>
<dbReference type="SUPFAM" id="SSF54001">
    <property type="entry name" value="Cysteine proteinases"/>
    <property type="match status" value="1"/>
</dbReference>
<feature type="transmembrane region" description="Helical" evidence="2">
    <location>
        <begin position="167"/>
        <end position="186"/>
    </location>
</feature>
<dbReference type="InterPro" id="IPR038765">
    <property type="entry name" value="Papain-like_cys_pep_sf"/>
</dbReference>
<feature type="transmembrane region" description="Helical" evidence="2">
    <location>
        <begin position="50"/>
        <end position="71"/>
    </location>
</feature>
<feature type="transmembrane region" description="Helical" evidence="2">
    <location>
        <begin position="192"/>
        <end position="210"/>
    </location>
</feature>
<keyword evidence="2" id="KW-1133">Transmembrane helix</keyword>
<proteinExistence type="predicted"/>
<feature type="transmembrane region" description="Helical" evidence="2">
    <location>
        <begin position="26"/>
        <end position="44"/>
    </location>
</feature>
<feature type="transmembrane region" description="Helical" evidence="2">
    <location>
        <begin position="222"/>
        <end position="243"/>
    </location>
</feature>
<sequence length="739" mass="78987">MFRAEPKAAIPPAVAYAQRLRRRDRTLAAALLSLCAGLVMLWPFTSVIAAGPWSLLSITLIVVVVLSGMLARLVRRGRHADGVLPFFVQLVVAVLAITVLLLPQGALLGVVPTGTTVDLLSRLAADAVQQVQFGTAPLVDTPALRTVLSIGFAAVAILLDQLITARLALPAIVVVAVVGALPMIITLGDANVPWFVLLALLSLFLLRHSIRHGDRLPQRASTGLSVGVGAAAIAAALALTPVLPLSTTWLGPGASTQLDPSLRLGEDLRRPTPFTVITLATDAPTAPYLRIATLSSFDGETWSPDTSSLQPIADGFGDPDWGDIDTDEMRTSIRINGISGSWLPVPYAATRVVGVSSGWEAMPFNRTVTSDDLDAADEDYTVTFEVVQPTREQVQATTATPGISPNVSDLVTETALDVTAEATSDYDRLIAMQDWFRSQFEYSLDAPVAGDFDGTGIEAVEEFLQVRSGYCIHFAGAFALMAQSLDMQVRIVVGYLPGSLTDERRGDESIYTVSSDQMHAWPEVHFDGIGWVRFEPTASLGVPTDYLPATTEGGTTTDPNAPEPSAAPSTAPTRDPGLEEEQLGGTTAPDETLRRLDPTPVVLVGAGVLVVLLLPMLIRQGVRAGRMMRARRGDAAAAWREIRATLTDLHLPVSDADTPRLRGAHLVERGAPPDEVRRLVDAVERVSFARSDDGIGDLARELAHVTAALPRAVDVRGRLAALLLPRSLFVSERSRDLVE</sequence>
<dbReference type="SMART" id="SM00460">
    <property type="entry name" value="TGc"/>
    <property type="match status" value="1"/>
</dbReference>
<feature type="compositionally biased region" description="Low complexity" evidence="1">
    <location>
        <begin position="563"/>
        <end position="573"/>
    </location>
</feature>
<reference evidence="4 5" key="1">
    <citation type="submission" date="2020-08" db="EMBL/GenBank/DDBJ databases">
        <title>Sequencing the genomes of 1000 actinobacteria strains.</title>
        <authorList>
            <person name="Klenk H.-P."/>
        </authorList>
    </citation>
    <scope>NUCLEOTIDE SEQUENCE [LARGE SCALE GENOMIC DNA]</scope>
    <source>
        <strain evidence="4 5">DSM 24823</strain>
    </source>
</reference>
<name>A0A7W9FAF4_9MICO</name>
<evidence type="ECO:0000259" key="3">
    <source>
        <dbReference type="SMART" id="SM00460"/>
    </source>
</evidence>
<dbReference type="GO" id="GO:0006508">
    <property type="term" value="P:proteolysis"/>
    <property type="evidence" value="ECO:0007669"/>
    <property type="project" value="UniProtKB-KW"/>
</dbReference>
<feature type="transmembrane region" description="Helical" evidence="2">
    <location>
        <begin position="83"/>
        <end position="102"/>
    </location>
</feature>
<protein>
    <submittedName>
        <fullName evidence="4">Transglutaminase-like putative cysteine protease</fullName>
    </submittedName>
</protein>
<comment type="caution">
    <text evidence="4">The sequence shown here is derived from an EMBL/GenBank/DDBJ whole genome shotgun (WGS) entry which is preliminary data.</text>
</comment>
<keyword evidence="5" id="KW-1185">Reference proteome</keyword>
<dbReference type="Proteomes" id="UP000517712">
    <property type="component" value="Unassembled WGS sequence"/>
</dbReference>
<evidence type="ECO:0000313" key="5">
    <source>
        <dbReference type="Proteomes" id="UP000517712"/>
    </source>
</evidence>